<dbReference type="Gene3D" id="2.30.180.10">
    <property type="entry name" value="FAS1 domain"/>
    <property type="match status" value="2"/>
</dbReference>
<name>A0A7S3UHS0_9CHLO</name>
<feature type="chain" id="PRO_5031159917" description="FAS1 domain-containing protein" evidence="1">
    <location>
        <begin position="23"/>
        <end position="466"/>
    </location>
</feature>
<dbReference type="PANTHER" id="PTHR10900:SF77">
    <property type="entry name" value="FI19380P1"/>
    <property type="match status" value="1"/>
</dbReference>
<gene>
    <name evidence="3" type="ORF">PSAL00342_LOCUS7507</name>
</gene>
<sequence>MRVANTMICVFGMALLVAGSQATRKMQEDGCACTLDGISGQVDTGRVSCAQHSPGDLKYYCYVVDPGTCEAATMSEAFPGAAWRECMPRGQDGAAVPVASSLLEIVQQREDLSLLADVLEALPDFEAGLDNTETEQKVTFFAPNNRALQEAAAYLGLTIQELKESEKLNAILLGHVAFGEYTLSRLGGSQQIETLSQSEYPDILVQAIHAPSFHPERGFSTQTLAIVAERVYAPVEVGSKVVRGDLLAENGVLHVVDAVLAYLPSIPNVARDYRELTTFVKALENSGLDEDLGASCPTSEGTCSPSPFTVFAPTNAAFAKLAAEYNTTVENILELEGLRDVLLYHVSNPDAVEDPLSLAQLRAGTDIEVLLTDSEPLTSSLTQETYGCFIPQLCLSRQVVTVEGAQNTARLLDTLKPIRAFNGIIHPIGDVLLPPGRLVIVPSEGETVPGVEDGAPEEPLMLLSTP</sequence>
<dbReference type="SUPFAM" id="SSF82153">
    <property type="entry name" value="FAS1 domain"/>
    <property type="match status" value="2"/>
</dbReference>
<dbReference type="InterPro" id="IPR000782">
    <property type="entry name" value="FAS1_domain"/>
</dbReference>
<dbReference type="EMBL" id="HBIS01009137">
    <property type="protein sequence ID" value="CAE0613608.1"/>
    <property type="molecule type" value="Transcribed_RNA"/>
</dbReference>
<organism evidence="3">
    <name type="scientific">Picocystis salinarum</name>
    <dbReference type="NCBI Taxonomy" id="88271"/>
    <lineage>
        <taxon>Eukaryota</taxon>
        <taxon>Viridiplantae</taxon>
        <taxon>Chlorophyta</taxon>
        <taxon>Picocystophyceae</taxon>
        <taxon>Picocystales</taxon>
        <taxon>Picocystaceae</taxon>
        <taxon>Picocystis</taxon>
    </lineage>
</organism>
<evidence type="ECO:0000259" key="2">
    <source>
        <dbReference type="PROSITE" id="PS50213"/>
    </source>
</evidence>
<dbReference type="Pfam" id="PF02469">
    <property type="entry name" value="Fasciclin"/>
    <property type="match status" value="2"/>
</dbReference>
<feature type="domain" description="FAS1" evidence="2">
    <location>
        <begin position="263"/>
        <end position="432"/>
    </location>
</feature>
<accession>A0A7S3UHS0</accession>
<feature type="signal peptide" evidence="1">
    <location>
        <begin position="1"/>
        <end position="22"/>
    </location>
</feature>
<protein>
    <recommendedName>
        <fullName evidence="2">FAS1 domain-containing protein</fullName>
    </recommendedName>
</protein>
<dbReference type="InterPro" id="IPR036378">
    <property type="entry name" value="FAS1_dom_sf"/>
</dbReference>
<dbReference type="PANTHER" id="PTHR10900">
    <property type="entry name" value="PERIOSTIN-RELATED"/>
    <property type="match status" value="1"/>
</dbReference>
<dbReference type="AlphaFoldDB" id="A0A7S3UHS0"/>
<dbReference type="InterPro" id="IPR050904">
    <property type="entry name" value="Adhesion/Biosynth-related"/>
</dbReference>
<dbReference type="GO" id="GO:0005615">
    <property type="term" value="C:extracellular space"/>
    <property type="evidence" value="ECO:0007669"/>
    <property type="project" value="TreeGrafter"/>
</dbReference>
<feature type="domain" description="FAS1" evidence="2">
    <location>
        <begin position="99"/>
        <end position="260"/>
    </location>
</feature>
<evidence type="ECO:0000313" key="3">
    <source>
        <dbReference type="EMBL" id="CAE0613608.1"/>
    </source>
</evidence>
<dbReference type="PROSITE" id="PS50213">
    <property type="entry name" value="FAS1"/>
    <property type="match status" value="2"/>
</dbReference>
<dbReference type="SMART" id="SM00554">
    <property type="entry name" value="FAS1"/>
    <property type="match status" value="2"/>
</dbReference>
<proteinExistence type="predicted"/>
<keyword evidence="1" id="KW-0732">Signal</keyword>
<reference evidence="3" key="1">
    <citation type="submission" date="2021-01" db="EMBL/GenBank/DDBJ databases">
        <authorList>
            <person name="Corre E."/>
            <person name="Pelletier E."/>
            <person name="Niang G."/>
            <person name="Scheremetjew M."/>
            <person name="Finn R."/>
            <person name="Kale V."/>
            <person name="Holt S."/>
            <person name="Cochrane G."/>
            <person name="Meng A."/>
            <person name="Brown T."/>
            <person name="Cohen L."/>
        </authorList>
    </citation>
    <scope>NUCLEOTIDE SEQUENCE</scope>
    <source>
        <strain evidence="3">CCMP1897</strain>
    </source>
</reference>
<evidence type="ECO:0000256" key="1">
    <source>
        <dbReference type="SAM" id="SignalP"/>
    </source>
</evidence>